<reference evidence="1" key="2">
    <citation type="submission" date="2025-08" db="UniProtKB">
        <authorList>
            <consortium name="Ensembl"/>
        </authorList>
    </citation>
    <scope>IDENTIFICATION</scope>
</reference>
<sequence length="122" mass="13666">MWRWAQHQGTVDVQDQRPQCLSSLPLGAAPSEAWRSGPRGNRRLLRTSCAPGPAQGRGDRPQMLQSLIKKVWIPMKPYYTQAYQEIWVGTGLMAYIVYKIRSADKRSKALKASSAAPAHGHH</sequence>
<dbReference type="Ensembl" id="ENSOART00020077353.1">
    <property type="protein sequence ID" value="ENSOARP00020038253.1"/>
    <property type="gene ID" value="ENSOARG00020027556.1"/>
</dbReference>
<proteinExistence type="predicted"/>
<protein>
    <submittedName>
        <fullName evidence="1">Uncharacterized protein</fullName>
    </submittedName>
</protein>
<reference evidence="1" key="3">
    <citation type="submission" date="2025-09" db="UniProtKB">
        <authorList>
            <consortium name="Ensembl"/>
        </authorList>
    </citation>
    <scope>IDENTIFICATION</scope>
</reference>
<evidence type="ECO:0000313" key="1">
    <source>
        <dbReference type="Ensembl" id="ENSOARP00020038253.1"/>
    </source>
</evidence>
<name>A0AC11D0P0_SHEEP</name>
<accession>A0AC11D0P0</accession>
<reference evidence="1" key="1">
    <citation type="submission" date="2020-11" db="EMBL/GenBank/DDBJ databases">
        <authorList>
            <person name="Davenport K.M."/>
            <person name="Bickhart D.M."/>
            <person name="Smith T.P.L."/>
            <person name="Murdoch B.M."/>
            <person name="Rosen B.D."/>
        </authorList>
    </citation>
    <scope>NUCLEOTIDE SEQUENCE [LARGE SCALE GENOMIC DNA]</scope>
    <source>
        <strain evidence="1">OAR_USU_Benz2616</strain>
    </source>
</reference>
<organism evidence="1">
    <name type="scientific">Ovis aries</name>
    <name type="common">Sheep</name>
    <dbReference type="NCBI Taxonomy" id="9940"/>
    <lineage>
        <taxon>Eukaryota</taxon>
        <taxon>Metazoa</taxon>
        <taxon>Chordata</taxon>
        <taxon>Craniata</taxon>
        <taxon>Vertebrata</taxon>
        <taxon>Euteleostomi</taxon>
        <taxon>Mammalia</taxon>
        <taxon>Eutheria</taxon>
        <taxon>Laurasiatheria</taxon>
        <taxon>Artiodactyla</taxon>
        <taxon>Ruminantia</taxon>
        <taxon>Pecora</taxon>
        <taxon>Bovidae</taxon>
        <taxon>Caprinae</taxon>
        <taxon>Ovis</taxon>
    </lineage>
</organism>